<dbReference type="AlphaFoldDB" id="E9SE47"/>
<comment type="similarity">
    <text evidence="1 3">Belongs to the UPF0122 family.</text>
</comment>
<dbReference type="Gene3D" id="1.10.10.10">
    <property type="entry name" value="Winged helix-like DNA-binding domain superfamily/Winged helix DNA-binding domain"/>
    <property type="match status" value="1"/>
</dbReference>
<dbReference type="eggNOG" id="COG2739">
    <property type="taxonomic scope" value="Bacteria"/>
</dbReference>
<dbReference type="InterPro" id="IPR007394">
    <property type="entry name" value="UPF0122"/>
</dbReference>
<dbReference type="SUPFAM" id="SSF88659">
    <property type="entry name" value="Sigma3 and sigma4 domains of RNA polymerase sigma factors"/>
    <property type="match status" value="1"/>
</dbReference>
<dbReference type="NCBIfam" id="NF001072">
    <property type="entry name" value="PRK00118.2-2"/>
    <property type="match status" value="1"/>
</dbReference>
<evidence type="ECO:0000313" key="4">
    <source>
        <dbReference type="EMBL" id="EGC02456.1"/>
    </source>
</evidence>
<dbReference type="InterPro" id="IPR054831">
    <property type="entry name" value="UPF0122_fam_protein"/>
</dbReference>
<dbReference type="PANTHER" id="PTHR40083">
    <property type="entry name" value="UPF0122 PROTEIN CBO2450/CLC_2298"/>
    <property type="match status" value="1"/>
</dbReference>
<gene>
    <name evidence="4" type="ORF">CUS_5203</name>
</gene>
<dbReference type="PANTHER" id="PTHR40083:SF1">
    <property type="entry name" value="UPF0122 PROTEIN YLXM"/>
    <property type="match status" value="1"/>
</dbReference>
<dbReference type="InterPro" id="IPR036388">
    <property type="entry name" value="WH-like_DNA-bd_sf"/>
</dbReference>
<name>E9SE47_RUMAL</name>
<dbReference type="EMBL" id="ADKM02000094">
    <property type="protein sequence ID" value="EGC02456.1"/>
    <property type="molecule type" value="Genomic_DNA"/>
</dbReference>
<dbReference type="HAMAP" id="MF_00245">
    <property type="entry name" value="UPF0122"/>
    <property type="match status" value="1"/>
</dbReference>
<dbReference type="InterPro" id="IPR013324">
    <property type="entry name" value="RNA_pol_sigma_r3/r4-like"/>
</dbReference>
<dbReference type="Proteomes" id="UP000004259">
    <property type="component" value="Unassembled WGS sequence"/>
</dbReference>
<dbReference type="NCBIfam" id="NF045758">
    <property type="entry name" value="YlxM"/>
    <property type="match status" value="1"/>
</dbReference>
<proteinExistence type="inferred from homology"/>
<comment type="function">
    <text evidence="2 3">Might take part in the signal recognition particle (SRP) pathway. This is inferred from the conservation of its genetic proximity to ftsY/ffh. May be a regulatory protein.</text>
</comment>
<evidence type="ECO:0000313" key="5">
    <source>
        <dbReference type="Proteomes" id="UP000004259"/>
    </source>
</evidence>
<dbReference type="Pfam" id="PF04297">
    <property type="entry name" value="UPF0122"/>
    <property type="match status" value="1"/>
</dbReference>
<protein>
    <recommendedName>
        <fullName evidence="3">UPF0122 protein CUS_5203</fullName>
    </recommendedName>
</protein>
<keyword evidence="5" id="KW-1185">Reference proteome</keyword>
<accession>E9SE47</accession>
<evidence type="ECO:0000256" key="1">
    <source>
        <dbReference type="ARBA" id="ARBA00008720"/>
    </source>
</evidence>
<dbReference type="STRING" id="246199.CUS_5203"/>
<organism evidence="4 5">
    <name type="scientific">Ruminococcus albus 8</name>
    <dbReference type="NCBI Taxonomy" id="246199"/>
    <lineage>
        <taxon>Bacteria</taxon>
        <taxon>Bacillati</taxon>
        <taxon>Bacillota</taxon>
        <taxon>Clostridia</taxon>
        <taxon>Eubacteriales</taxon>
        <taxon>Oscillospiraceae</taxon>
        <taxon>Ruminococcus</taxon>
    </lineage>
</organism>
<comment type="caution">
    <text evidence="4">The sequence shown here is derived from an EMBL/GenBank/DDBJ whole genome shotgun (WGS) entry which is preliminary data.</text>
</comment>
<sequence length="137" mass="15572">MTVMAKSIEMYSLLDLYGKLLTEKQFNIMDLYYNDDLSLGEIAAECGISRQGVHDAVKHCEKALTEYEEKLGLLAAQKAYVEELKEFKAQALDVFNECKRINLSRPIAEKTIVLLENLDSKLAEYDTEGLIEEAENE</sequence>
<reference evidence="4 5" key="1">
    <citation type="submission" date="2011-02" db="EMBL/GenBank/DDBJ databases">
        <authorList>
            <person name="Nelson K.E."/>
            <person name="Sutton G."/>
            <person name="Torralba M."/>
            <person name="Durkin S."/>
            <person name="Harkins D."/>
            <person name="Montgomery R."/>
            <person name="Ziemer C."/>
            <person name="Klaassens E."/>
            <person name="Ocuiv P."/>
            <person name="Morrison M."/>
        </authorList>
    </citation>
    <scope>NUCLEOTIDE SEQUENCE [LARGE SCALE GENOMIC DNA]</scope>
    <source>
        <strain evidence="4 5">8</strain>
    </source>
</reference>
<evidence type="ECO:0000256" key="3">
    <source>
        <dbReference type="HAMAP-Rule" id="MF_00245"/>
    </source>
</evidence>
<evidence type="ECO:0000256" key="2">
    <source>
        <dbReference type="ARBA" id="ARBA00024764"/>
    </source>
</evidence>